<name>A0AAV2DJF8_9ROSI</name>
<evidence type="ECO:0000256" key="1">
    <source>
        <dbReference type="SAM" id="MobiDB-lite"/>
    </source>
</evidence>
<organism evidence="2 3">
    <name type="scientific">Linum trigynum</name>
    <dbReference type="NCBI Taxonomy" id="586398"/>
    <lineage>
        <taxon>Eukaryota</taxon>
        <taxon>Viridiplantae</taxon>
        <taxon>Streptophyta</taxon>
        <taxon>Embryophyta</taxon>
        <taxon>Tracheophyta</taxon>
        <taxon>Spermatophyta</taxon>
        <taxon>Magnoliopsida</taxon>
        <taxon>eudicotyledons</taxon>
        <taxon>Gunneridae</taxon>
        <taxon>Pentapetalae</taxon>
        <taxon>rosids</taxon>
        <taxon>fabids</taxon>
        <taxon>Malpighiales</taxon>
        <taxon>Linaceae</taxon>
        <taxon>Linum</taxon>
    </lineage>
</organism>
<dbReference type="Proteomes" id="UP001497516">
    <property type="component" value="Chromosome 3"/>
</dbReference>
<evidence type="ECO:0000313" key="3">
    <source>
        <dbReference type="Proteomes" id="UP001497516"/>
    </source>
</evidence>
<gene>
    <name evidence="2" type="ORF">LTRI10_LOCUS15680</name>
</gene>
<dbReference type="EMBL" id="OZ034816">
    <property type="protein sequence ID" value="CAL1373766.1"/>
    <property type="molecule type" value="Genomic_DNA"/>
</dbReference>
<proteinExistence type="predicted"/>
<accession>A0AAV2DJF8</accession>
<protein>
    <submittedName>
        <fullName evidence="2">Uncharacterized protein</fullName>
    </submittedName>
</protein>
<evidence type="ECO:0000313" key="2">
    <source>
        <dbReference type="EMBL" id="CAL1373766.1"/>
    </source>
</evidence>
<reference evidence="2 3" key="1">
    <citation type="submission" date="2024-04" db="EMBL/GenBank/DDBJ databases">
        <authorList>
            <person name="Fracassetti M."/>
        </authorList>
    </citation>
    <scope>NUCLEOTIDE SEQUENCE [LARGE SCALE GENOMIC DNA]</scope>
</reference>
<sequence length="101" mass="10911">MQGGPMVEMVNKIDHDDDNSPPPPSLNNQRLSNESCRISCCTRIANDPFQAQMLLWIDHGSDASGVDTHSNFSSCGLKESTIPELLSIQCTLPLLVVTGGL</sequence>
<feature type="region of interest" description="Disordered" evidence="1">
    <location>
        <begin position="1"/>
        <end position="31"/>
    </location>
</feature>
<keyword evidence="3" id="KW-1185">Reference proteome</keyword>
<dbReference type="AlphaFoldDB" id="A0AAV2DJF8"/>